<evidence type="ECO:0000256" key="9">
    <source>
        <dbReference type="ARBA" id="ARBA00023002"/>
    </source>
</evidence>
<evidence type="ECO:0000256" key="4">
    <source>
        <dbReference type="ARBA" id="ARBA00010617"/>
    </source>
</evidence>
<dbReference type="InterPro" id="IPR001128">
    <property type="entry name" value="Cyt_P450"/>
</dbReference>
<gene>
    <name evidence="15" type="ORF">R9X50_00619500</name>
</gene>
<evidence type="ECO:0000256" key="3">
    <source>
        <dbReference type="ARBA" id="ARBA00004685"/>
    </source>
</evidence>
<evidence type="ECO:0000256" key="13">
    <source>
        <dbReference type="PIRSR" id="PIRSR602401-1"/>
    </source>
</evidence>
<dbReference type="SUPFAM" id="SSF48264">
    <property type="entry name" value="Cytochrome P450"/>
    <property type="match status" value="1"/>
</dbReference>
<dbReference type="GO" id="GO:0020037">
    <property type="term" value="F:heme binding"/>
    <property type="evidence" value="ECO:0007669"/>
    <property type="project" value="InterPro"/>
</dbReference>
<dbReference type="GO" id="GO:0004497">
    <property type="term" value="F:monooxygenase activity"/>
    <property type="evidence" value="ECO:0007669"/>
    <property type="project" value="UniProtKB-KW"/>
</dbReference>
<keyword evidence="5 13" id="KW-0349">Heme</keyword>
<comment type="cofactor">
    <cofactor evidence="1 13">
        <name>heme</name>
        <dbReference type="ChEBI" id="CHEBI:30413"/>
    </cofactor>
</comment>
<evidence type="ECO:0000313" key="16">
    <source>
        <dbReference type="Proteomes" id="UP001303373"/>
    </source>
</evidence>
<evidence type="ECO:0000256" key="14">
    <source>
        <dbReference type="SAM" id="Phobius"/>
    </source>
</evidence>
<keyword evidence="7 13" id="KW-0479">Metal-binding</keyword>
<dbReference type="GO" id="GO:0005506">
    <property type="term" value="F:iron ion binding"/>
    <property type="evidence" value="ECO:0007669"/>
    <property type="project" value="InterPro"/>
</dbReference>
<feature type="transmembrane region" description="Helical" evidence="14">
    <location>
        <begin position="268"/>
        <end position="286"/>
    </location>
</feature>
<dbReference type="PRINTS" id="PR00463">
    <property type="entry name" value="EP450I"/>
</dbReference>
<dbReference type="FunFam" id="1.10.630.10:FF:000063">
    <property type="entry name" value="Cytochrome P450 monooxygenase"/>
    <property type="match status" value="1"/>
</dbReference>
<keyword evidence="9" id="KW-0560">Oxidoreductase</keyword>
<evidence type="ECO:0000256" key="7">
    <source>
        <dbReference type="ARBA" id="ARBA00022723"/>
    </source>
</evidence>
<dbReference type="EMBL" id="CP138589">
    <property type="protein sequence ID" value="WPH03318.1"/>
    <property type="molecule type" value="Genomic_DNA"/>
</dbReference>
<dbReference type="InterPro" id="IPR002401">
    <property type="entry name" value="Cyt_P450_E_grp-I"/>
</dbReference>
<keyword evidence="10 13" id="KW-0408">Iron</keyword>
<keyword evidence="16" id="KW-1185">Reference proteome</keyword>
<keyword evidence="11" id="KW-0503">Monooxygenase</keyword>
<evidence type="ECO:0000256" key="1">
    <source>
        <dbReference type="ARBA" id="ARBA00001971"/>
    </source>
</evidence>
<evidence type="ECO:0000256" key="10">
    <source>
        <dbReference type="ARBA" id="ARBA00023004"/>
    </source>
</evidence>
<organism evidence="15 16">
    <name type="scientific">Acrodontium crateriforme</name>
    <dbReference type="NCBI Taxonomy" id="150365"/>
    <lineage>
        <taxon>Eukaryota</taxon>
        <taxon>Fungi</taxon>
        <taxon>Dikarya</taxon>
        <taxon>Ascomycota</taxon>
        <taxon>Pezizomycotina</taxon>
        <taxon>Dothideomycetes</taxon>
        <taxon>Dothideomycetidae</taxon>
        <taxon>Mycosphaerellales</taxon>
        <taxon>Teratosphaeriaceae</taxon>
        <taxon>Acrodontium</taxon>
    </lineage>
</organism>
<keyword evidence="6 14" id="KW-0812">Transmembrane</keyword>
<keyword evidence="8 14" id="KW-1133">Transmembrane helix</keyword>
<comment type="subcellular location">
    <subcellularLocation>
        <location evidence="2">Membrane</location>
    </subcellularLocation>
</comment>
<proteinExistence type="inferred from homology"/>
<comment type="pathway">
    <text evidence="3">Mycotoxin biosynthesis.</text>
</comment>
<dbReference type="Pfam" id="PF00067">
    <property type="entry name" value="p450"/>
    <property type="match status" value="1"/>
</dbReference>
<evidence type="ECO:0000256" key="12">
    <source>
        <dbReference type="ARBA" id="ARBA00023136"/>
    </source>
</evidence>
<dbReference type="PANTHER" id="PTHR24305">
    <property type="entry name" value="CYTOCHROME P450"/>
    <property type="match status" value="1"/>
</dbReference>
<dbReference type="PANTHER" id="PTHR24305:SF187">
    <property type="entry name" value="P450, PUTATIVE (EUROFUNG)-RELATED"/>
    <property type="match status" value="1"/>
</dbReference>
<feature type="transmembrane region" description="Helical" evidence="14">
    <location>
        <begin position="33"/>
        <end position="56"/>
    </location>
</feature>
<dbReference type="PRINTS" id="PR00385">
    <property type="entry name" value="P450"/>
</dbReference>
<evidence type="ECO:0000256" key="5">
    <source>
        <dbReference type="ARBA" id="ARBA00022617"/>
    </source>
</evidence>
<feature type="transmembrane region" description="Helical" evidence="14">
    <location>
        <begin position="6"/>
        <end position="24"/>
    </location>
</feature>
<sequence length="544" mass="62311">MEFTLYQTASSAACLGVIAHIFYFKHGEHHRQAIYYVGTAAFFPWIASALLSRYYGLSILGAVTYSLVTEWSFALALYTSMLIYRAFLHPLRNYPGPFMAKTSKFWHSFKAAKMHWYRDVWDLHVQYGEFVRTGPNEVSITDPQAVDLIHGPKTKCIKSAWYDMAYPDTSLQFSRDKAEHDKRRRVAWERAFSAKALRNYDDTVISHADQLIGAITKFNGKPVNVAKWYNYFTADTMFSLGFGTPVNMLETGDDHWTIKILQDGSKNLAALGPIPWILCILSWFPFLAKENFAAKYWTEDQIRARKNRVVEKDKDLMAWLLKPLEPMSNSAKREEQWLMSDARLAIVAGTDTSTAALSYTSYHLAKQPELTAKLRKELIEHHIDKDFSVLRLQDCKHLQSIIDESMRLHPPVPDGVYRMTPPEGLQIGEHYIPPNVTVIMPTYTVHRSPKSFEQPNEFIPERWTSRPELVKDKRSFMPFNVGTYSCVGKQLALNEIRTVLAKLILSFDIAFAPGEDGTKLMEETEDYFVLGLADLNLVFTPVKA</sequence>
<dbReference type="CDD" id="cd11061">
    <property type="entry name" value="CYP67-like"/>
    <property type="match status" value="1"/>
</dbReference>
<keyword evidence="12 14" id="KW-0472">Membrane</keyword>
<feature type="binding site" description="axial binding residue" evidence="13">
    <location>
        <position position="486"/>
    </location>
    <ligand>
        <name>heme</name>
        <dbReference type="ChEBI" id="CHEBI:30413"/>
    </ligand>
    <ligandPart>
        <name>Fe</name>
        <dbReference type="ChEBI" id="CHEBI:18248"/>
    </ligandPart>
</feature>
<evidence type="ECO:0000313" key="15">
    <source>
        <dbReference type="EMBL" id="WPH03318.1"/>
    </source>
</evidence>
<dbReference type="Gene3D" id="1.10.630.10">
    <property type="entry name" value="Cytochrome P450"/>
    <property type="match status" value="1"/>
</dbReference>
<comment type="similarity">
    <text evidence="4">Belongs to the cytochrome P450 family.</text>
</comment>
<reference evidence="15 16" key="1">
    <citation type="submission" date="2023-11" db="EMBL/GenBank/DDBJ databases">
        <title>An acidophilic fungus is an integral part of prey digestion in a carnivorous sundew plant.</title>
        <authorList>
            <person name="Tsai I.J."/>
        </authorList>
    </citation>
    <scope>NUCLEOTIDE SEQUENCE [LARGE SCALE GENOMIC DNA]</scope>
    <source>
        <strain evidence="15">169a</strain>
    </source>
</reference>
<evidence type="ECO:0000256" key="6">
    <source>
        <dbReference type="ARBA" id="ARBA00022692"/>
    </source>
</evidence>
<dbReference type="Proteomes" id="UP001303373">
    <property type="component" value="Chromosome 10"/>
</dbReference>
<feature type="transmembrane region" description="Helical" evidence="14">
    <location>
        <begin position="62"/>
        <end position="84"/>
    </location>
</feature>
<dbReference type="GO" id="GO:0016705">
    <property type="term" value="F:oxidoreductase activity, acting on paired donors, with incorporation or reduction of molecular oxygen"/>
    <property type="evidence" value="ECO:0007669"/>
    <property type="project" value="InterPro"/>
</dbReference>
<dbReference type="InterPro" id="IPR050121">
    <property type="entry name" value="Cytochrome_P450_monoxygenase"/>
</dbReference>
<name>A0AAQ3M9K9_9PEZI</name>
<dbReference type="AlphaFoldDB" id="A0AAQ3M9K9"/>
<dbReference type="GO" id="GO:1902181">
    <property type="term" value="P:verruculogen biosynthetic process"/>
    <property type="evidence" value="ECO:0007669"/>
    <property type="project" value="UniProtKB-ARBA"/>
</dbReference>
<dbReference type="GO" id="GO:0016020">
    <property type="term" value="C:membrane"/>
    <property type="evidence" value="ECO:0007669"/>
    <property type="project" value="UniProtKB-SubCell"/>
</dbReference>
<accession>A0AAQ3M9K9</accession>
<dbReference type="InterPro" id="IPR036396">
    <property type="entry name" value="Cyt_P450_sf"/>
</dbReference>
<protein>
    <submittedName>
        <fullName evidence="15">Cytochrome P450</fullName>
    </submittedName>
</protein>
<evidence type="ECO:0000256" key="8">
    <source>
        <dbReference type="ARBA" id="ARBA00022989"/>
    </source>
</evidence>
<evidence type="ECO:0000256" key="2">
    <source>
        <dbReference type="ARBA" id="ARBA00004370"/>
    </source>
</evidence>
<evidence type="ECO:0000256" key="11">
    <source>
        <dbReference type="ARBA" id="ARBA00023033"/>
    </source>
</evidence>